<evidence type="ECO:0000313" key="2">
    <source>
        <dbReference type="Proteomes" id="UP000806528"/>
    </source>
</evidence>
<dbReference type="Proteomes" id="UP000806528">
    <property type="component" value="Unassembled WGS sequence"/>
</dbReference>
<name>A0ABR9P1H3_9ACTN</name>
<reference evidence="1 2" key="1">
    <citation type="submission" date="2020-09" db="EMBL/GenBank/DDBJ databases">
        <title>Diversity and distribution of actinomycetes associated with coral in the coast of Hainan.</title>
        <authorList>
            <person name="Li F."/>
        </authorList>
    </citation>
    <scope>NUCLEOTIDE SEQUENCE [LARGE SCALE GENOMIC DNA]</scope>
    <source>
        <strain evidence="1 2">HNM0947</strain>
    </source>
</reference>
<dbReference type="RefSeq" id="WP_193120348.1">
    <property type="nucleotide sequence ID" value="NZ_JADBGI010000002.1"/>
</dbReference>
<evidence type="ECO:0000313" key="1">
    <source>
        <dbReference type="EMBL" id="MBE2997701.1"/>
    </source>
</evidence>
<accession>A0ABR9P1H3</accession>
<proteinExistence type="predicted"/>
<keyword evidence="2" id="KW-1185">Reference proteome</keyword>
<organism evidence="1 2">
    <name type="scientific">Nocardiopsis coralli</name>
    <dbReference type="NCBI Taxonomy" id="2772213"/>
    <lineage>
        <taxon>Bacteria</taxon>
        <taxon>Bacillati</taxon>
        <taxon>Actinomycetota</taxon>
        <taxon>Actinomycetes</taxon>
        <taxon>Streptosporangiales</taxon>
        <taxon>Nocardiopsidaceae</taxon>
        <taxon>Nocardiopsis</taxon>
    </lineage>
</organism>
<comment type="caution">
    <text evidence="1">The sequence shown here is derived from an EMBL/GenBank/DDBJ whole genome shotgun (WGS) entry which is preliminary data.</text>
</comment>
<dbReference type="EMBL" id="JADBGI010000002">
    <property type="protein sequence ID" value="MBE2997701.1"/>
    <property type="molecule type" value="Genomic_DNA"/>
</dbReference>
<sequence>MALSLSHVLLSALFTDLPHQNHILTLHTGMARSTAIDRRADGFEVEHPEVVERLCTALARGDLASVVLRSFTDQVSHTRPDGVEIPMKLVRGWVASDRTLYPLDEAAMFDAHCMDAASGEPLSPEEGVIYTGAPEVDLAVFHEN</sequence>
<gene>
    <name evidence="1" type="ORF">IDM40_03115</name>
</gene>
<protein>
    <submittedName>
        <fullName evidence="1">Uncharacterized protein</fullName>
    </submittedName>
</protein>